<sequence length="226" mass="25169">MSRRGSSVYQGSTGGLMLQQESEDSWQNRGLEQEREYARFNRPELLITCCDYVCILTIKDREELGTILPPPGDTLRARRPSIWELPDDVLSAPVLSRGSPRSPPAVSPRFLAPSTAEYPTQDLDTLLENAGLQDILEKDFVLMQGLKHDLNRKLAEMESNMHSMASAVSVGAPYLALRTYDPDPMHPVDEMVDTYKRVMKLFPASSVGGTPTGSESTTPRNRTSRL</sequence>
<accession>A0A6J3C5D9</accession>
<reference evidence="3" key="1">
    <citation type="submission" date="2025-08" db="UniProtKB">
        <authorList>
            <consortium name="RefSeq"/>
        </authorList>
    </citation>
    <scope>IDENTIFICATION</scope>
    <source>
        <tissue evidence="3">Whole larvae</tissue>
    </source>
</reference>
<organism evidence="2 3">
    <name type="scientific">Galleria mellonella</name>
    <name type="common">Greater wax moth</name>
    <dbReference type="NCBI Taxonomy" id="7137"/>
    <lineage>
        <taxon>Eukaryota</taxon>
        <taxon>Metazoa</taxon>
        <taxon>Ecdysozoa</taxon>
        <taxon>Arthropoda</taxon>
        <taxon>Hexapoda</taxon>
        <taxon>Insecta</taxon>
        <taxon>Pterygota</taxon>
        <taxon>Neoptera</taxon>
        <taxon>Endopterygota</taxon>
        <taxon>Lepidoptera</taxon>
        <taxon>Glossata</taxon>
        <taxon>Ditrysia</taxon>
        <taxon>Pyraloidea</taxon>
        <taxon>Pyralidae</taxon>
        <taxon>Galleriinae</taxon>
        <taxon>Galleria</taxon>
    </lineage>
</organism>
<protein>
    <submittedName>
        <fullName evidence="3">Uncharacterized protein LOC116413245</fullName>
    </submittedName>
</protein>
<feature type="compositionally biased region" description="Polar residues" evidence="1">
    <location>
        <begin position="1"/>
        <end position="11"/>
    </location>
</feature>
<evidence type="ECO:0000256" key="1">
    <source>
        <dbReference type="SAM" id="MobiDB-lite"/>
    </source>
</evidence>
<name>A0A6J3C5D9_GALME</name>
<proteinExistence type="predicted"/>
<keyword evidence="2" id="KW-1185">Reference proteome</keyword>
<evidence type="ECO:0000313" key="3">
    <source>
        <dbReference type="RefSeq" id="XP_031767035.2"/>
    </source>
</evidence>
<dbReference type="GeneID" id="116413245"/>
<dbReference type="Proteomes" id="UP001652740">
    <property type="component" value="Unplaced"/>
</dbReference>
<gene>
    <name evidence="3" type="primary">LOC116413245</name>
</gene>
<feature type="compositionally biased region" description="Low complexity" evidence="1">
    <location>
        <begin position="205"/>
        <end position="218"/>
    </location>
</feature>
<evidence type="ECO:0000313" key="2">
    <source>
        <dbReference type="Proteomes" id="UP001652740"/>
    </source>
</evidence>
<feature type="region of interest" description="Disordered" evidence="1">
    <location>
        <begin position="1"/>
        <end position="25"/>
    </location>
</feature>
<dbReference type="InParanoid" id="A0A6J3C5D9"/>
<dbReference type="KEGG" id="gmw:116413245"/>
<dbReference type="AlphaFoldDB" id="A0A6J3C5D9"/>
<dbReference type="RefSeq" id="XP_031767035.2">
    <property type="nucleotide sequence ID" value="XM_031911175.2"/>
</dbReference>
<feature type="region of interest" description="Disordered" evidence="1">
    <location>
        <begin position="204"/>
        <end position="226"/>
    </location>
</feature>